<protein>
    <submittedName>
        <fullName evidence="2">Uncharacterized protein</fullName>
    </submittedName>
</protein>
<organism evidence="2 3">
    <name type="scientific">Atta colombica</name>
    <dbReference type="NCBI Taxonomy" id="520822"/>
    <lineage>
        <taxon>Eukaryota</taxon>
        <taxon>Metazoa</taxon>
        <taxon>Ecdysozoa</taxon>
        <taxon>Arthropoda</taxon>
        <taxon>Hexapoda</taxon>
        <taxon>Insecta</taxon>
        <taxon>Pterygota</taxon>
        <taxon>Neoptera</taxon>
        <taxon>Endopterygota</taxon>
        <taxon>Hymenoptera</taxon>
        <taxon>Apocrita</taxon>
        <taxon>Aculeata</taxon>
        <taxon>Formicoidea</taxon>
        <taxon>Formicidae</taxon>
        <taxon>Myrmicinae</taxon>
        <taxon>Atta</taxon>
    </lineage>
</organism>
<sequence>MSTRYEPQRNFKRDDSPGGTDLSARLSFAKRAREVKAANEVAVFKEDYPRDDKSIEDDERPNRSRVSEPSGTYRKSISDAEKSRKETDERPGDARDTRDARTSRVANEKLRKLNENRNEVVSETGFRSPANVFTPKIKRKRISRGVQCVSIGYRNHVSRFLFNCFKLKSKKHNLKRKAKSKKASANKFDVEPRIEVNRLPCATIISDESHNVMKEKVSDTNTKKDEFEKMNEKKIERITYGNGLSVQMQNMHDDEKSKDDLKNRKVKINFLEKLRLRRALIHKNDSKAQQNKLRYESQNHKEEIVKLSCENKKVNCARKCEDNSQSVKIDCEMDSNNIWKTIITANGESNINKIKERLDLYIAELNGIIDDACLIFGNKKEAAKNF</sequence>
<name>A0A195BLA2_9HYME</name>
<dbReference type="AlphaFoldDB" id="A0A195BLA2"/>
<evidence type="ECO:0000256" key="1">
    <source>
        <dbReference type="SAM" id="MobiDB-lite"/>
    </source>
</evidence>
<feature type="compositionally biased region" description="Basic and acidic residues" evidence="1">
    <location>
        <begin position="1"/>
        <end position="16"/>
    </location>
</feature>
<feature type="region of interest" description="Disordered" evidence="1">
    <location>
        <begin position="1"/>
        <end position="23"/>
    </location>
</feature>
<reference evidence="2 3" key="1">
    <citation type="submission" date="2015-09" db="EMBL/GenBank/DDBJ databases">
        <title>Atta colombica WGS genome.</title>
        <authorList>
            <person name="Nygaard S."/>
            <person name="Hu H."/>
            <person name="Boomsma J."/>
            <person name="Zhang G."/>
        </authorList>
    </citation>
    <scope>NUCLEOTIDE SEQUENCE [LARGE SCALE GENOMIC DNA]</scope>
    <source>
        <strain evidence="2">Treedump-2</strain>
        <tissue evidence="2">Whole body</tissue>
    </source>
</reference>
<feature type="region of interest" description="Disordered" evidence="1">
    <location>
        <begin position="38"/>
        <end position="111"/>
    </location>
</feature>
<keyword evidence="3" id="KW-1185">Reference proteome</keyword>
<accession>A0A195BLA2</accession>
<proteinExistence type="predicted"/>
<feature type="compositionally biased region" description="Basic and acidic residues" evidence="1">
    <location>
        <begin position="76"/>
        <end position="111"/>
    </location>
</feature>
<gene>
    <name evidence="2" type="ORF">ALC53_04700</name>
</gene>
<evidence type="ECO:0000313" key="2">
    <source>
        <dbReference type="EMBL" id="KYM85457.1"/>
    </source>
</evidence>
<dbReference type="Proteomes" id="UP000078540">
    <property type="component" value="Unassembled WGS sequence"/>
</dbReference>
<dbReference type="EMBL" id="KQ976453">
    <property type="protein sequence ID" value="KYM85457.1"/>
    <property type="molecule type" value="Genomic_DNA"/>
</dbReference>
<evidence type="ECO:0000313" key="3">
    <source>
        <dbReference type="Proteomes" id="UP000078540"/>
    </source>
</evidence>
<feature type="compositionally biased region" description="Basic and acidic residues" evidence="1">
    <location>
        <begin position="38"/>
        <end position="53"/>
    </location>
</feature>